<evidence type="ECO:0000259" key="2">
    <source>
        <dbReference type="Pfam" id="PF24883"/>
    </source>
</evidence>
<name>A0A6A7B235_9PLEO</name>
<sequence>MKFLCQHDDTLKILQDKDPGAFIVSSYLWSAGSPEQRQLRYVLASLLHQVLEHSPETISKLLNELNGSSRRRSLVDWSDKALELALCIAIDDSPSTICIFMDGLDEIDNTDLDGFGRILNLINCLRIRSNVKLCVASRRLSLFLNAFCPNFQLQDLTNDDLRYFITMKLDHQKTNFQTQFQDLEKFESLIDLILEKAQGVFLWVSLVVASISSGLDEYDDEATLLGRIGVLPSELAALYTRMWERSNRGPANLRSTGARYLKMLLFQQVGPQIHLSHDSSILRFFLLTDTSIQEEYLSTGEFSTEQELVKNCEQLRHQILARCAGLVEVDPIEGNGLGSLRNAIHVYVRVLMANSVQILMGRQFPRLAHWPTLSYYLTDTCGPDTQLMLNDEQLSHLVLDVACKTASRLSGWSTVHRDFVCTAASFGMMKYVKDSI</sequence>
<evidence type="ECO:0000313" key="4">
    <source>
        <dbReference type="Proteomes" id="UP000799423"/>
    </source>
</evidence>
<dbReference type="OrthoDB" id="443402at2759"/>
<organism evidence="3 4">
    <name type="scientific">Plenodomus tracheiphilus IPT5</name>
    <dbReference type="NCBI Taxonomy" id="1408161"/>
    <lineage>
        <taxon>Eukaryota</taxon>
        <taxon>Fungi</taxon>
        <taxon>Dikarya</taxon>
        <taxon>Ascomycota</taxon>
        <taxon>Pezizomycotina</taxon>
        <taxon>Dothideomycetes</taxon>
        <taxon>Pleosporomycetidae</taxon>
        <taxon>Pleosporales</taxon>
        <taxon>Pleosporineae</taxon>
        <taxon>Leptosphaeriaceae</taxon>
        <taxon>Plenodomus</taxon>
    </lineage>
</organism>
<dbReference type="AlphaFoldDB" id="A0A6A7B235"/>
<accession>A0A6A7B235</accession>
<dbReference type="PANTHER" id="PTHR10039:SF5">
    <property type="entry name" value="NACHT DOMAIN-CONTAINING PROTEIN"/>
    <property type="match status" value="1"/>
</dbReference>
<protein>
    <recommendedName>
        <fullName evidence="2">Nephrocystin 3-like N-terminal domain-containing protein</fullName>
    </recommendedName>
</protein>
<proteinExistence type="predicted"/>
<evidence type="ECO:0000256" key="1">
    <source>
        <dbReference type="ARBA" id="ARBA00022737"/>
    </source>
</evidence>
<gene>
    <name evidence="3" type="ORF">T440DRAFT_398966</name>
</gene>
<dbReference type="Proteomes" id="UP000799423">
    <property type="component" value="Unassembled WGS sequence"/>
</dbReference>
<reference evidence="3" key="1">
    <citation type="submission" date="2020-01" db="EMBL/GenBank/DDBJ databases">
        <authorList>
            <consortium name="DOE Joint Genome Institute"/>
            <person name="Haridas S."/>
            <person name="Albert R."/>
            <person name="Binder M."/>
            <person name="Bloem J."/>
            <person name="Labutti K."/>
            <person name="Salamov A."/>
            <person name="Andreopoulos B."/>
            <person name="Baker S.E."/>
            <person name="Barry K."/>
            <person name="Bills G."/>
            <person name="Bluhm B.H."/>
            <person name="Cannon C."/>
            <person name="Castanera R."/>
            <person name="Culley D.E."/>
            <person name="Daum C."/>
            <person name="Ezra D."/>
            <person name="Gonzalez J.B."/>
            <person name="Henrissat B."/>
            <person name="Kuo A."/>
            <person name="Liang C."/>
            <person name="Lipzen A."/>
            <person name="Lutzoni F."/>
            <person name="Magnuson J."/>
            <person name="Mondo S."/>
            <person name="Nolan M."/>
            <person name="Ohm R."/>
            <person name="Pangilinan J."/>
            <person name="Park H.-J."/>
            <person name="Ramirez L."/>
            <person name="Alfaro M."/>
            <person name="Sun H."/>
            <person name="Tritt A."/>
            <person name="Yoshinaga Y."/>
            <person name="Zwiers L.-H."/>
            <person name="Turgeon B.G."/>
            <person name="Goodwin S.B."/>
            <person name="Spatafora J.W."/>
            <person name="Crous P.W."/>
            <person name="Grigoriev I.V."/>
        </authorList>
    </citation>
    <scope>NUCLEOTIDE SEQUENCE</scope>
    <source>
        <strain evidence="3">IPT5</strain>
    </source>
</reference>
<feature type="non-terminal residue" evidence="3">
    <location>
        <position position="436"/>
    </location>
</feature>
<dbReference type="Pfam" id="PF24883">
    <property type="entry name" value="NPHP3_N"/>
    <property type="match status" value="1"/>
</dbReference>
<evidence type="ECO:0000313" key="3">
    <source>
        <dbReference type="EMBL" id="KAF2849560.1"/>
    </source>
</evidence>
<keyword evidence="4" id="KW-1185">Reference proteome</keyword>
<dbReference type="InterPro" id="IPR056884">
    <property type="entry name" value="NPHP3-like_N"/>
</dbReference>
<dbReference type="EMBL" id="MU006311">
    <property type="protein sequence ID" value="KAF2849560.1"/>
    <property type="molecule type" value="Genomic_DNA"/>
</dbReference>
<keyword evidence="1" id="KW-0677">Repeat</keyword>
<dbReference type="PANTHER" id="PTHR10039">
    <property type="entry name" value="AMELOGENIN"/>
    <property type="match status" value="1"/>
</dbReference>
<feature type="domain" description="Nephrocystin 3-like N-terminal" evidence="2">
    <location>
        <begin position="23"/>
        <end position="138"/>
    </location>
</feature>